<keyword evidence="1" id="KW-1133">Transmembrane helix</keyword>
<dbReference type="RefSeq" id="WP_212674822.1">
    <property type="nucleotide sequence ID" value="NZ_JAGSPJ010000002.1"/>
</dbReference>
<protein>
    <submittedName>
        <fullName evidence="2">DUF3429 domain-containing protein</fullName>
    </submittedName>
</protein>
<comment type="caution">
    <text evidence="2">The sequence shown here is derived from an EMBL/GenBank/DDBJ whole genome shotgun (WGS) entry which is preliminary data.</text>
</comment>
<feature type="transmembrane region" description="Helical" evidence="1">
    <location>
        <begin position="43"/>
        <end position="63"/>
    </location>
</feature>
<keyword evidence="1" id="KW-0812">Transmembrane</keyword>
<proteinExistence type="predicted"/>
<dbReference type="PANTHER" id="PTHR15887">
    <property type="entry name" value="TRANSMEMBRANE PROTEIN 69"/>
    <property type="match status" value="1"/>
</dbReference>
<dbReference type="Pfam" id="PF11911">
    <property type="entry name" value="DUF3429"/>
    <property type="match status" value="1"/>
</dbReference>
<keyword evidence="1" id="KW-0472">Membrane</keyword>
<dbReference type="Proteomes" id="UP000678545">
    <property type="component" value="Unassembled WGS sequence"/>
</dbReference>
<dbReference type="AlphaFoldDB" id="A0A941E2Z8"/>
<dbReference type="EMBL" id="JAGSPJ010000002">
    <property type="protein sequence ID" value="MBR7799694.1"/>
    <property type="molecule type" value="Genomic_DNA"/>
</dbReference>
<organism evidence="2 3">
    <name type="scientific">Undibacterium fentianense</name>
    <dbReference type="NCBI Taxonomy" id="2828728"/>
    <lineage>
        <taxon>Bacteria</taxon>
        <taxon>Pseudomonadati</taxon>
        <taxon>Pseudomonadota</taxon>
        <taxon>Betaproteobacteria</taxon>
        <taxon>Burkholderiales</taxon>
        <taxon>Oxalobacteraceae</taxon>
        <taxon>Undibacterium</taxon>
    </lineage>
</organism>
<evidence type="ECO:0000313" key="3">
    <source>
        <dbReference type="Proteomes" id="UP000678545"/>
    </source>
</evidence>
<name>A0A941E2Z8_9BURK</name>
<feature type="transmembrane region" description="Helical" evidence="1">
    <location>
        <begin position="84"/>
        <end position="108"/>
    </location>
</feature>
<evidence type="ECO:0000313" key="2">
    <source>
        <dbReference type="EMBL" id="MBR7799694.1"/>
    </source>
</evidence>
<feature type="transmembrane region" description="Helical" evidence="1">
    <location>
        <begin position="12"/>
        <end position="31"/>
    </location>
</feature>
<feature type="transmembrane region" description="Helical" evidence="1">
    <location>
        <begin position="128"/>
        <end position="149"/>
    </location>
</feature>
<accession>A0A941E2Z8</accession>
<dbReference type="InterPro" id="IPR021836">
    <property type="entry name" value="DUF3429"/>
</dbReference>
<reference evidence="2" key="1">
    <citation type="submission" date="2021-04" db="EMBL/GenBank/DDBJ databases">
        <title>novel species isolated from subtropical streams in China.</title>
        <authorList>
            <person name="Lu H."/>
        </authorList>
    </citation>
    <scope>NUCLEOTIDE SEQUENCE</scope>
    <source>
        <strain evidence="2">FT137W</strain>
    </source>
</reference>
<gene>
    <name evidence="2" type="ORF">KDM90_06760</name>
</gene>
<sequence>MDNLDKQFATRLGMIALAPFVLLMILCWLVPLEVAAFFVEAQLVYGVAILGFVGGLHWGLSFIESKRSTHDLKRDLIWGVVPTIVAWFSLAYISGTAFLVQMIAFVFSYQYDKRMYQRFDLPSWFVELRYRLTCVVVTTQVLMFVTFTVRNYA</sequence>
<evidence type="ECO:0000256" key="1">
    <source>
        <dbReference type="SAM" id="Phobius"/>
    </source>
</evidence>
<dbReference type="PANTHER" id="PTHR15887:SF1">
    <property type="entry name" value="TRANSMEMBRANE PROTEIN 69"/>
    <property type="match status" value="1"/>
</dbReference>
<keyword evidence="3" id="KW-1185">Reference proteome</keyword>